<reference evidence="3" key="1">
    <citation type="submission" date="2021-01" db="UniProtKB">
        <authorList>
            <consortium name="EnsemblMetazoa"/>
        </authorList>
    </citation>
    <scope>IDENTIFICATION</scope>
</reference>
<dbReference type="PRINTS" id="PR00449">
    <property type="entry name" value="RASTRNSFRMNG"/>
</dbReference>
<keyword evidence="2" id="KW-0547">Nucleotide-binding</keyword>
<keyword evidence="4" id="KW-1185">Reference proteome</keyword>
<dbReference type="SMART" id="SM00176">
    <property type="entry name" value="RAN"/>
    <property type="match status" value="1"/>
</dbReference>
<sequence length="261" mass="29261">MTWKNGFPAILPKPLLKVANGTLFYGKVDQGEEGFILAYVFRRKISKLSVEMAKTQTNLKTPSKDIKICLIGDKNVGKTCLALRFVRDEFKSELMSTIAASFFTKMLTVDGHEVNLHIWDTAGEERYHSMAPIYYRGAAAAIIVYDITSKTSFLGAKRWMEELQKHGPENIVLVIAGNKNDLEDKREVLEQTGRDFANETGAIFRECSALNAFNVTSIFEVIGQKLLSSKDHRVLIDDSSLKVADRSQTNNGDSKKRQCPC</sequence>
<dbReference type="InterPro" id="IPR027417">
    <property type="entry name" value="P-loop_NTPase"/>
</dbReference>
<dbReference type="PROSITE" id="PS51419">
    <property type="entry name" value="RAB"/>
    <property type="match status" value="1"/>
</dbReference>
<dbReference type="CDD" id="cd01860">
    <property type="entry name" value="Rab5_related"/>
    <property type="match status" value="1"/>
</dbReference>
<evidence type="ECO:0000313" key="4">
    <source>
        <dbReference type="Proteomes" id="UP000594262"/>
    </source>
</evidence>
<dbReference type="GeneID" id="136799283"/>
<dbReference type="NCBIfam" id="TIGR00231">
    <property type="entry name" value="small_GTP"/>
    <property type="match status" value="1"/>
</dbReference>
<dbReference type="InterPro" id="IPR005225">
    <property type="entry name" value="Small_GTP-bd"/>
</dbReference>
<proteinExistence type="inferred from homology"/>
<evidence type="ECO:0000256" key="2">
    <source>
        <dbReference type="ARBA" id="ARBA00022741"/>
    </source>
</evidence>
<dbReference type="RefSeq" id="XP_066912083.1">
    <property type="nucleotide sequence ID" value="XM_067055982.1"/>
</dbReference>
<evidence type="ECO:0000256" key="1">
    <source>
        <dbReference type="ARBA" id="ARBA00006270"/>
    </source>
</evidence>
<dbReference type="SMART" id="SM00174">
    <property type="entry name" value="RHO"/>
    <property type="match status" value="1"/>
</dbReference>
<dbReference type="Pfam" id="PF00071">
    <property type="entry name" value="Ras"/>
    <property type="match status" value="1"/>
</dbReference>
<evidence type="ECO:0000313" key="3">
    <source>
        <dbReference type="EnsemblMetazoa" id="CLYHEMP008322.1"/>
    </source>
</evidence>
<name>A0A7M5UYY0_9CNID</name>
<dbReference type="SUPFAM" id="SSF52540">
    <property type="entry name" value="P-loop containing nucleoside triphosphate hydrolases"/>
    <property type="match status" value="1"/>
</dbReference>
<dbReference type="GO" id="GO:0003924">
    <property type="term" value="F:GTPase activity"/>
    <property type="evidence" value="ECO:0007669"/>
    <property type="project" value="InterPro"/>
</dbReference>
<dbReference type="SMART" id="SM00175">
    <property type="entry name" value="RAB"/>
    <property type="match status" value="1"/>
</dbReference>
<dbReference type="SMART" id="SM00173">
    <property type="entry name" value="RAS"/>
    <property type="match status" value="1"/>
</dbReference>
<dbReference type="OrthoDB" id="63533at2759"/>
<dbReference type="GO" id="GO:0005525">
    <property type="term" value="F:GTP binding"/>
    <property type="evidence" value="ECO:0007669"/>
    <property type="project" value="InterPro"/>
</dbReference>
<comment type="similarity">
    <text evidence="1">Belongs to the small GTPase superfamily. Rab family.</text>
</comment>
<dbReference type="Gene3D" id="3.40.50.300">
    <property type="entry name" value="P-loop containing nucleotide triphosphate hydrolases"/>
    <property type="match status" value="1"/>
</dbReference>
<dbReference type="PROSITE" id="PS51421">
    <property type="entry name" value="RAS"/>
    <property type="match status" value="1"/>
</dbReference>
<dbReference type="AlphaFoldDB" id="A0A7M5UYY0"/>
<accession>A0A7M5UYY0</accession>
<dbReference type="Proteomes" id="UP000594262">
    <property type="component" value="Unplaced"/>
</dbReference>
<dbReference type="InterPro" id="IPR001806">
    <property type="entry name" value="Small_GTPase"/>
</dbReference>
<protein>
    <submittedName>
        <fullName evidence="3">Uncharacterized protein</fullName>
    </submittedName>
</protein>
<dbReference type="PROSITE" id="PS51420">
    <property type="entry name" value="RHO"/>
    <property type="match status" value="1"/>
</dbReference>
<dbReference type="FunFam" id="3.40.50.300:FF:000808">
    <property type="entry name" value="Small GTP-binding protein, putative"/>
    <property type="match status" value="1"/>
</dbReference>
<dbReference type="EnsemblMetazoa" id="CLYHEMT008322.1">
    <property type="protein sequence ID" value="CLYHEMP008322.1"/>
    <property type="gene ID" value="CLYHEMG008322"/>
</dbReference>
<dbReference type="PANTHER" id="PTHR47978">
    <property type="match status" value="1"/>
</dbReference>
<organism evidence="3 4">
    <name type="scientific">Clytia hemisphaerica</name>
    <dbReference type="NCBI Taxonomy" id="252671"/>
    <lineage>
        <taxon>Eukaryota</taxon>
        <taxon>Metazoa</taxon>
        <taxon>Cnidaria</taxon>
        <taxon>Hydrozoa</taxon>
        <taxon>Hydroidolina</taxon>
        <taxon>Leptothecata</taxon>
        <taxon>Obeliida</taxon>
        <taxon>Clytiidae</taxon>
        <taxon>Clytia</taxon>
    </lineage>
</organism>